<sequence length="111" mass="12505">MTSTYICDSFVGDLPDDLLSKIIEICGRESYAFLASFVRAGPRSKKLVYSTNVLRACNLSPLFFEARQVDALGKRKGTPLLRSMSTGGESASHILRFARPPCQRRRFSWLR</sequence>
<organism evidence="1 2">
    <name type="scientific">Microthlaspi erraticum</name>
    <dbReference type="NCBI Taxonomy" id="1685480"/>
    <lineage>
        <taxon>Eukaryota</taxon>
        <taxon>Viridiplantae</taxon>
        <taxon>Streptophyta</taxon>
        <taxon>Embryophyta</taxon>
        <taxon>Tracheophyta</taxon>
        <taxon>Spermatophyta</taxon>
        <taxon>Magnoliopsida</taxon>
        <taxon>eudicotyledons</taxon>
        <taxon>Gunneridae</taxon>
        <taxon>Pentapetalae</taxon>
        <taxon>rosids</taxon>
        <taxon>malvids</taxon>
        <taxon>Brassicales</taxon>
        <taxon>Brassicaceae</taxon>
        <taxon>Coluteocarpeae</taxon>
        <taxon>Microthlaspi</taxon>
    </lineage>
</organism>
<dbReference type="EMBL" id="CACVBM020000987">
    <property type="protein sequence ID" value="CAA7025147.1"/>
    <property type="molecule type" value="Genomic_DNA"/>
</dbReference>
<accession>A0A6D2I940</accession>
<name>A0A6D2I940_9BRAS</name>
<evidence type="ECO:0000313" key="2">
    <source>
        <dbReference type="Proteomes" id="UP000467841"/>
    </source>
</evidence>
<comment type="caution">
    <text evidence="1">The sequence shown here is derived from an EMBL/GenBank/DDBJ whole genome shotgun (WGS) entry which is preliminary data.</text>
</comment>
<evidence type="ECO:0008006" key="3">
    <source>
        <dbReference type="Google" id="ProtNLM"/>
    </source>
</evidence>
<gene>
    <name evidence="1" type="ORF">MERR_LOCUS12382</name>
</gene>
<keyword evidence="2" id="KW-1185">Reference proteome</keyword>
<protein>
    <recommendedName>
        <fullName evidence="3">F-box domain-containing protein</fullName>
    </recommendedName>
</protein>
<dbReference type="Proteomes" id="UP000467841">
    <property type="component" value="Unassembled WGS sequence"/>
</dbReference>
<dbReference type="AlphaFoldDB" id="A0A6D2I940"/>
<proteinExistence type="predicted"/>
<reference evidence="1" key="1">
    <citation type="submission" date="2020-01" db="EMBL/GenBank/DDBJ databases">
        <authorList>
            <person name="Mishra B."/>
        </authorList>
    </citation>
    <scope>NUCLEOTIDE SEQUENCE [LARGE SCALE GENOMIC DNA]</scope>
</reference>
<evidence type="ECO:0000313" key="1">
    <source>
        <dbReference type="EMBL" id="CAA7025147.1"/>
    </source>
</evidence>
<dbReference type="OrthoDB" id="10558862at2759"/>